<dbReference type="Gene3D" id="1.50.10.20">
    <property type="match status" value="1"/>
</dbReference>
<dbReference type="SUPFAM" id="SSF48239">
    <property type="entry name" value="Terpenoid cyclases/Protein prenyltransferases"/>
    <property type="match status" value="1"/>
</dbReference>
<evidence type="ECO:0000256" key="1">
    <source>
        <dbReference type="PROSITE-ProRule" id="PRU00524"/>
    </source>
</evidence>
<proteinExistence type="predicted"/>
<protein>
    <submittedName>
        <fullName evidence="3">Cell wall-binding repeat-containing protein</fullName>
    </submittedName>
</protein>
<sequence length="969" mass="102352">MKKIITKIIMFLFIVGIGMCGFSGSTYAEASANAKITQQSVNISKDRICGNDRIETSLKISQSGWKNGSSTVVIAQGYGYADALCAGPLAKKYNAPIILSKQDGLSDEIVSELKRLKASKAFVIGGKASLSDNVESELKNIGINDVERLEGATRYETSVKIAESLGSSVNSIVVASGNGYADSLSIAPIASKKGMPILLSQKDSLPDVVKNYIKKVNVNKSYVIGGTNSISDNIANALSNVQRIGGSNRFETNLAVLQNFKSDFDFSNVYIAEGNGTNGNEFADALSGSALAAEKSAPVVLVYNTISTDTANFVKSNMSKDTVLTALGGTLVVPDTILNGIEDLFNGKTPDSGIGNPTTATTTTTTTIPTNPTSDQLHVSLAIDGYKGNIINETNLEVSKGESVYDLLKSTLDSKKIKFVNKGTGGSTTGAAVYISSIDGETEFDRPRGNGQTNQSGWKYSVDGTFPNHGCGVEYINNDNEKIHWIYVVGAWDENQFRDVDSITLNKTDLTLNANQTENLTAIVSPSNATDKDVTWESSDKTVATVDSNGKVTAVNSGTATITASSIDNTKGFVRNYTPQSASCKVTVNSSNPGGNIPSSISVTGITLDKTGTVAVGDTLQLKASVQPDNATDKNVNWSSSDKTIASVDGKGLVTGVKEGTATITAVTEDGNKTAACTITVKNSQTKDYTSSINNLINGISSSITSDNCDDWIALGLNKTGNQVPKDYLSKLQDRITSNTKGGVLDLGRPTEYERTTLAVLAAGGYPTNISGQNLIEKMCNSDMDSQGINAYVFGLIALDSKNFKVPDNVKWTRDALIKAILNNKTKDGGWSYAGDSADPDMTAMAISALAPYYNTNSDVKSAVDVAVNTLSKIQKGDGGFVSCDSENSESSAQVIIGLCANGIDPTTDSRFIKNGKNPMDSLLSFATSDNKGFGHTDTSLNGMSTEQGLEAVAAYNLFKSKGGSLYKF</sequence>
<dbReference type="InterPro" id="IPR026017">
    <property type="entry name" value="Lumazine-bd_dom"/>
</dbReference>
<dbReference type="Pfam" id="PF02368">
    <property type="entry name" value="Big_2"/>
    <property type="match status" value="2"/>
</dbReference>
<dbReference type="Pfam" id="PF04122">
    <property type="entry name" value="CW_binding_2"/>
    <property type="match status" value="3"/>
</dbReference>
<feature type="repeat" description="Lumazine-binding" evidence="1">
    <location>
        <begin position="653"/>
        <end position="766"/>
    </location>
</feature>
<evidence type="ECO:0000313" key="3">
    <source>
        <dbReference type="EMBL" id="AGY74564.1"/>
    </source>
</evidence>
<dbReference type="Gene3D" id="2.170.130.30">
    <property type="match status" value="1"/>
</dbReference>
<feature type="domain" description="Lumazine-binding" evidence="2">
    <location>
        <begin position="653"/>
        <end position="766"/>
    </location>
</feature>
<dbReference type="InterPro" id="IPR051922">
    <property type="entry name" value="Bact_Sporulation_Assoc"/>
</dbReference>
<accession>A0ABM5NQT1</accession>
<dbReference type="CDD" id="cd00688">
    <property type="entry name" value="ISOPREN_C2_like"/>
    <property type="match status" value="1"/>
</dbReference>
<dbReference type="PANTHER" id="PTHR30032:SF8">
    <property type="entry name" value="GERMINATION-SPECIFIC N-ACETYLMURAMOYL-L-ALANINE AMIDASE"/>
    <property type="match status" value="1"/>
</dbReference>
<dbReference type="InterPro" id="IPR027954">
    <property type="entry name" value="Transcobalamin-like_C"/>
</dbReference>
<gene>
    <name evidence="3" type="ORF">CAETHG_0333</name>
</gene>
<dbReference type="Gene3D" id="2.60.40.1080">
    <property type="match status" value="2"/>
</dbReference>
<dbReference type="EMBL" id="CP006763">
    <property type="protein sequence ID" value="AGY74564.1"/>
    <property type="molecule type" value="Genomic_DNA"/>
</dbReference>
<keyword evidence="4" id="KW-1185">Reference proteome</keyword>
<reference evidence="4" key="1">
    <citation type="journal article" date="2014" name="Biotechnol. Biofuels">
        <title>Comparison of single-molecule sequencing and hybrid approaches for finishing the genome of Clostridium autoethanogenum and analysis of CRISPR systems in industrial relevant Clostridia.</title>
        <authorList>
            <person name="Brown S.D."/>
            <person name="Nagaraju S."/>
            <person name="Utturkar S."/>
            <person name="De Tissera S."/>
            <person name="Segovia S."/>
            <person name="Mitchell W."/>
            <person name="Land M.L."/>
            <person name="Dassanayake A."/>
            <person name="Kopke M."/>
        </authorList>
    </citation>
    <scope>NUCLEOTIDE SEQUENCE [LARGE SCALE GENOMIC DNA]</scope>
    <source>
        <strain evidence="4">DSM 10061</strain>
    </source>
</reference>
<dbReference type="SMART" id="SM00635">
    <property type="entry name" value="BID_2"/>
    <property type="match status" value="2"/>
</dbReference>
<name>A0ABM5NQT1_9CLOT</name>
<dbReference type="Gene3D" id="3.40.50.12090">
    <property type="match status" value="2"/>
</dbReference>
<dbReference type="InterPro" id="IPR008964">
    <property type="entry name" value="Invasin/intimin_cell_adhesion"/>
</dbReference>
<dbReference type="InterPro" id="IPR008930">
    <property type="entry name" value="Terpenoid_cyclase/PrenylTrfase"/>
</dbReference>
<dbReference type="PANTHER" id="PTHR30032">
    <property type="entry name" value="N-ACETYLMURAMOYL-L-ALANINE AMIDASE-RELATED"/>
    <property type="match status" value="1"/>
</dbReference>
<dbReference type="PROSITE" id="PS51177">
    <property type="entry name" value="LUMAZINE_BIND"/>
    <property type="match status" value="1"/>
</dbReference>
<dbReference type="Proteomes" id="UP000017590">
    <property type="component" value="Chromosome"/>
</dbReference>
<dbReference type="InterPro" id="IPR007253">
    <property type="entry name" value="Cell_wall-bd_2"/>
</dbReference>
<dbReference type="SUPFAM" id="SSF49373">
    <property type="entry name" value="Invasin/intimin cell-adhesion fragments"/>
    <property type="match status" value="2"/>
</dbReference>
<dbReference type="RefSeq" id="WP_013238883.1">
    <property type="nucleotide sequence ID" value="NC_022592.1"/>
</dbReference>
<evidence type="ECO:0000313" key="4">
    <source>
        <dbReference type="Proteomes" id="UP000017590"/>
    </source>
</evidence>
<organism evidence="3 4">
    <name type="scientific">Clostridium autoethanogenum DSM 10061</name>
    <dbReference type="NCBI Taxonomy" id="1341692"/>
    <lineage>
        <taxon>Bacteria</taxon>
        <taxon>Bacillati</taxon>
        <taxon>Bacillota</taxon>
        <taxon>Clostridia</taxon>
        <taxon>Eubacteriales</taxon>
        <taxon>Clostridiaceae</taxon>
        <taxon>Clostridium</taxon>
    </lineage>
</organism>
<dbReference type="Pfam" id="PF14478">
    <property type="entry name" value="DUF4430"/>
    <property type="match status" value="1"/>
</dbReference>
<evidence type="ECO:0000259" key="2">
    <source>
        <dbReference type="PROSITE" id="PS51177"/>
    </source>
</evidence>
<dbReference type="InterPro" id="IPR003343">
    <property type="entry name" value="Big_2"/>
</dbReference>